<sequence length="136" mass="15073">MAYCLLLLGGIGIADQSSFCMSKIANVQSFAVGRHSSCLWIMQMQPFEETELHQPLVLIWQSAFASFSELFDVLIACQISDSIAESHHFSKPGKIDQANLLQKKIRSVVGEASLMMTIGSIKHLLERPSSEPFQSN</sequence>
<dbReference type="EMBL" id="JANQDX010000016">
    <property type="protein sequence ID" value="KAL0910482.1"/>
    <property type="molecule type" value="Genomic_DNA"/>
</dbReference>
<evidence type="ECO:0000256" key="1">
    <source>
        <dbReference type="SAM" id="SignalP"/>
    </source>
</evidence>
<gene>
    <name evidence="2" type="ORF">M5K25_021469</name>
</gene>
<organism evidence="2 3">
    <name type="scientific">Dendrobium thyrsiflorum</name>
    <name type="common">Pinecone-like raceme dendrobium</name>
    <name type="synonym">Orchid</name>
    <dbReference type="NCBI Taxonomy" id="117978"/>
    <lineage>
        <taxon>Eukaryota</taxon>
        <taxon>Viridiplantae</taxon>
        <taxon>Streptophyta</taxon>
        <taxon>Embryophyta</taxon>
        <taxon>Tracheophyta</taxon>
        <taxon>Spermatophyta</taxon>
        <taxon>Magnoliopsida</taxon>
        <taxon>Liliopsida</taxon>
        <taxon>Asparagales</taxon>
        <taxon>Orchidaceae</taxon>
        <taxon>Epidendroideae</taxon>
        <taxon>Malaxideae</taxon>
        <taxon>Dendrobiinae</taxon>
        <taxon>Dendrobium</taxon>
    </lineage>
</organism>
<reference evidence="2 3" key="1">
    <citation type="journal article" date="2024" name="Plant Biotechnol. J.">
        <title>Dendrobium thyrsiflorum genome and its molecular insights into genes involved in important horticultural traits.</title>
        <authorList>
            <person name="Chen B."/>
            <person name="Wang J.Y."/>
            <person name="Zheng P.J."/>
            <person name="Li K.L."/>
            <person name="Liang Y.M."/>
            <person name="Chen X.F."/>
            <person name="Zhang C."/>
            <person name="Zhao X."/>
            <person name="He X."/>
            <person name="Zhang G.Q."/>
            <person name="Liu Z.J."/>
            <person name="Xu Q."/>
        </authorList>
    </citation>
    <scope>NUCLEOTIDE SEQUENCE [LARGE SCALE GENOMIC DNA]</scope>
    <source>
        <strain evidence="2">GZMU011</strain>
    </source>
</reference>
<feature type="signal peptide" evidence="1">
    <location>
        <begin position="1"/>
        <end position="16"/>
    </location>
</feature>
<dbReference type="AlphaFoldDB" id="A0ABD0UJE7"/>
<evidence type="ECO:0000313" key="2">
    <source>
        <dbReference type="EMBL" id="KAL0910482.1"/>
    </source>
</evidence>
<protein>
    <submittedName>
        <fullName evidence="2">Uncharacterized protein</fullName>
    </submittedName>
</protein>
<accession>A0ABD0UJE7</accession>
<feature type="chain" id="PRO_5044869682" evidence="1">
    <location>
        <begin position="17"/>
        <end position="136"/>
    </location>
</feature>
<comment type="caution">
    <text evidence="2">The sequence shown here is derived from an EMBL/GenBank/DDBJ whole genome shotgun (WGS) entry which is preliminary data.</text>
</comment>
<dbReference type="Proteomes" id="UP001552299">
    <property type="component" value="Unassembled WGS sequence"/>
</dbReference>
<name>A0ABD0UJE7_DENTH</name>
<evidence type="ECO:0000313" key="3">
    <source>
        <dbReference type="Proteomes" id="UP001552299"/>
    </source>
</evidence>
<keyword evidence="1" id="KW-0732">Signal</keyword>
<keyword evidence="3" id="KW-1185">Reference proteome</keyword>
<proteinExistence type="predicted"/>